<dbReference type="Proteomes" id="UP000596661">
    <property type="component" value="Chromosome 6"/>
</dbReference>
<dbReference type="Gramene" id="evm.model.06.555">
    <property type="protein sequence ID" value="cds.evm.model.06.555"/>
    <property type="gene ID" value="evm.TU.06.555"/>
</dbReference>
<protein>
    <recommendedName>
        <fullName evidence="4">DUF4283 domain-containing protein</fullName>
    </recommendedName>
</protein>
<reference evidence="2" key="2">
    <citation type="submission" date="2021-03" db="UniProtKB">
        <authorList>
            <consortium name="EnsemblPlants"/>
        </authorList>
    </citation>
    <scope>IDENTIFICATION</scope>
</reference>
<dbReference type="EnsemblPlants" id="evm.model.06.555">
    <property type="protein sequence ID" value="cds.evm.model.06.555"/>
    <property type="gene ID" value="evm.TU.06.555"/>
</dbReference>
<dbReference type="OMA" id="FNSRPMV"/>
<organism evidence="2 3">
    <name type="scientific">Cannabis sativa</name>
    <name type="common">Hemp</name>
    <name type="synonym">Marijuana</name>
    <dbReference type="NCBI Taxonomy" id="3483"/>
    <lineage>
        <taxon>Eukaryota</taxon>
        <taxon>Viridiplantae</taxon>
        <taxon>Streptophyta</taxon>
        <taxon>Embryophyta</taxon>
        <taxon>Tracheophyta</taxon>
        <taxon>Spermatophyta</taxon>
        <taxon>Magnoliopsida</taxon>
        <taxon>eudicotyledons</taxon>
        <taxon>Gunneridae</taxon>
        <taxon>Pentapetalae</taxon>
        <taxon>rosids</taxon>
        <taxon>fabids</taxon>
        <taxon>Rosales</taxon>
        <taxon>Cannabaceae</taxon>
        <taxon>Cannabis</taxon>
    </lineage>
</organism>
<evidence type="ECO:0000313" key="2">
    <source>
        <dbReference type="EnsemblPlants" id="cds.evm.model.06.555"/>
    </source>
</evidence>
<keyword evidence="3" id="KW-1185">Reference proteome</keyword>
<proteinExistence type="predicted"/>
<dbReference type="InterPro" id="IPR040256">
    <property type="entry name" value="At4g02000-like"/>
</dbReference>
<name>A0A803PYV1_CANSA</name>
<accession>A0A803PYV1</accession>
<sequence>MNGGYVFFNRRPVILKPWDPNANFKKEDVKCVPIWVQLEDLELKYWGQRSLFMIVGQIGKPLMEDAVTKDRERLSYARVLIEVQMDQQLPNMIEFENEHGLNTSVSVKYEWKPITCSHCSGIGHSAGECKKAAAPSKQQNEEQKMPTAVRMGNTFQALTLEEQDGNNGGTNGEYGFDK</sequence>
<dbReference type="PANTHER" id="PTHR31286:SF165">
    <property type="entry name" value="DUF4283 DOMAIN-CONTAINING PROTEIN"/>
    <property type="match status" value="1"/>
</dbReference>
<dbReference type="PANTHER" id="PTHR31286">
    <property type="entry name" value="GLYCINE-RICH CELL WALL STRUCTURAL PROTEIN 1.8-LIKE"/>
    <property type="match status" value="1"/>
</dbReference>
<dbReference type="EMBL" id="UZAU01000568">
    <property type="status" value="NOT_ANNOTATED_CDS"/>
    <property type="molecule type" value="Genomic_DNA"/>
</dbReference>
<evidence type="ECO:0000313" key="3">
    <source>
        <dbReference type="Proteomes" id="UP000596661"/>
    </source>
</evidence>
<feature type="region of interest" description="Disordered" evidence="1">
    <location>
        <begin position="159"/>
        <end position="178"/>
    </location>
</feature>
<evidence type="ECO:0000256" key="1">
    <source>
        <dbReference type="SAM" id="MobiDB-lite"/>
    </source>
</evidence>
<dbReference type="AlphaFoldDB" id="A0A803PYV1"/>
<evidence type="ECO:0008006" key="4">
    <source>
        <dbReference type="Google" id="ProtNLM"/>
    </source>
</evidence>
<reference evidence="2" key="1">
    <citation type="submission" date="2018-11" db="EMBL/GenBank/DDBJ databases">
        <authorList>
            <person name="Grassa J C."/>
        </authorList>
    </citation>
    <scope>NUCLEOTIDE SEQUENCE [LARGE SCALE GENOMIC DNA]</scope>
</reference>